<gene>
    <name evidence="2" type="ORF">SAMN05216244_0370</name>
</gene>
<dbReference type="AlphaFoldDB" id="A0A1G9M0W5"/>
<dbReference type="OrthoDB" id="2301957at2"/>
<protein>
    <recommendedName>
        <fullName evidence="1">UPF0398 protein SAMN05216244_0370</fullName>
    </recommendedName>
</protein>
<dbReference type="SUPFAM" id="SSF102405">
    <property type="entry name" value="MCP/YpsA-like"/>
    <property type="match status" value="1"/>
</dbReference>
<comment type="similarity">
    <text evidence="1">Belongs to the UPF0398 family.</text>
</comment>
<dbReference type="STRING" id="482461.SAMN05216244_0370"/>
<accession>A0A1G9M0W5</accession>
<dbReference type="EMBL" id="FNHF01000001">
    <property type="protein sequence ID" value="SDL67900.1"/>
    <property type="molecule type" value="Genomic_DNA"/>
</dbReference>
<dbReference type="InterPro" id="IPR010697">
    <property type="entry name" value="YspA"/>
</dbReference>
<dbReference type="NCBIfam" id="NF010181">
    <property type="entry name" value="PRK13660.1"/>
    <property type="match status" value="1"/>
</dbReference>
<dbReference type="PANTHER" id="PTHR38440">
    <property type="entry name" value="UPF0398 PROTEIN YPSA"/>
    <property type="match status" value="1"/>
</dbReference>
<evidence type="ECO:0000313" key="2">
    <source>
        <dbReference type="EMBL" id="SDL67900.1"/>
    </source>
</evidence>
<dbReference type="PANTHER" id="PTHR38440:SF1">
    <property type="entry name" value="UPF0398 PROTEIN SPR0331"/>
    <property type="match status" value="1"/>
</dbReference>
<reference evidence="3" key="1">
    <citation type="submission" date="2016-10" db="EMBL/GenBank/DDBJ databases">
        <authorList>
            <person name="Varghese N."/>
            <person name="Submissions S."/>
        </authorList>
    </citation>
    <scope>NUCLEOTIDE SEQUENCE [LARGE SCALE GENOMIC DNA]</scope>
    <source>
        <strain evidence="3">CGMCC 1.6199</strain>
    </source>
</reference>
<dbReference type="Pfam" id="PF06908">
    <property type="entry name" value="YpsA"/>
    <property type="match status" value="1"/>
</dbReference>
<proteinExistence type="inferred from homology"/>
<sequence length="186" mass="21868">MDVLAVTGYKPMEMNIFKQDDPKIRFVKAAIQKKIIGFIEEGLEWVLISGQMGIELWTGEVIIDLKETYDVKLGIFPPFTNQESRWPEHMQQTYQELLLLADFHQPIYQSDYKGPYQFKAKNKWMVDKSDGCLILLDEEYPGSSRFFHEEAKKASEHKDYPIYTITPMDLDDIVQEIQMEDPDFWS</sequence>
<dbReference type="Gene3D" id="3.40.50.450">
    <property type="match status" value="1"/>
</dbReference>
<evidence type="ECO:0000313" key="3">
    <source>
        <dbReference type="Proteomes" id="UP000182347"/>
    </source>
</evidence>
<name>A0A1G9M0W5_9BACI</name>
<evidence type="ECO:0000256" key="1">
    <source>
        <dbReference type="HAMAP-Rule" id="MF_01575"/>
    </source>
</evidence>
<organism evidence="2 3">
    <name type="scientific">Sediminibacillus halophilus</name>
    <dbReference type="NCBI Taxonomy" id="482461"/>
    <lineage>
        <taxon>Bacteria</taxon>
        <taxon>Bacillati</taxon>
        <taxon>Bacillota</taxon>
        <taxon>Bacilli</taxon>
        <taxon>Bacillales</taxon>
        <taxon>Bacillaceae</taxon>
        <taxon>Sediminibacillus</taxon>
    </lineage>
</organism>
<keyword evidence="3" id="KW-1185">Reference proteome</keyword>
<dbReference type="RefSeq" id="WP_074597175.1">
    <property type="nucleotide sequence ID" value="NZ_FNHF01000001.1"/>
</dbReference>
<dbReference type="HAMAP" id="MF_01575">
    <property type="entry name" value="UPF0398"/>
    <property type="match status" value="1"/>
</dbReference>
<dbReference type="Proteomes" id="UP000182347">
    <property type="component" value="Unassembled WGS sequence"/>
</dbReference>
<dbReference type="PIRSF" id="PIRSF021290">
    <property type="entry name" value="DUF1273"/>
    <property type="match status" value="1"/>
</dbReference>